<keyword evidence="8 12" id="KW-0030">Aminoacyl-tRNA synthetase</keyword>
<dbReference type="PRINTS" id="PR00987">
    <property type="entry name" value="TRNASYNTHGLU"/>
</dbReference>
<dbReference type="AlphaFoldDB" id="A0A3B1DBD9"/>
<dbReference type="Pfam" id="PF19269">
    <property type="entry name" value="Anticodon_2"/>
    <property type="match status" value="1"/>
</dbReference>
<keyword evidence="3" id="KW-0479">Metal-binding</keyword>
<dbReference type="InterPro" id="IPR001412">
    <property type="entry name" value="aa-tRNA-synth_I_CS"/>
</dbReference>
<evidence type="ECO:0000256" key="6">
    <source>
        <dbReference type="ARBA" id="ARBA00022840"/>
    </source>
</evidence>
<dbReference type="HAMAP" id="MF_00022">
    <property type="entry name" value="Glu_tRNA_synth_type1"/>
    <property type="match status" value="1"/>
</dbReference>
<sequence length="479" mass="52995">MSVVRVRFAPSPTGALHAGNLRTALFNLLYARNKGGKFILRIEDTDAEKSDLGQEKKMMNTLRQLGLGWDEGPDVGGPYGPYRQSERKNRYADALETLIAKGAAYPCFCTPRELEQDRRTLISQNKPPRYLGRCRNLSEGERKEREKAGAVPSFRFLVEGAKIEFTDGVRGKVHFKTADIGDFVLTRSNGEAVYYLASAVDDIDMKITDVIRGEDHLSNTPKQLLIMRALGKAPPKYHHLSIILGMDGQKLSKRADSADIGTLLVKGYQPEAINTALAMLGWSGVNGKEALSIEAMAEKFDLSKVSKSPSSFDPARLEYINSKAIKKLSSAEFLKIIRPILEEGLFPFDKFSEAKLNKIMDAVRDSIHSPIEAIHHARQFVEPGKPDKKAEEILAGQGAKETIGAFKKTVAQMDNIGGDSLDAVIKSLTSQTGLKGKELFLLVRIALTGRSTGPKLKDLFDTLGRDEILTRIENRLNNY</sequence>
<keyword evidence="6" id="KW-0067">ATP-binding</keyword>
<dbReference type="GO" id="GO:0005524">
    <property type="term" value="F:ATP binding"/>
    <property type="evidence" value="ECO:0007669"/>
    <property type="project" value="UniProtKB-KW"/>
</dbReference>
<dbReference type="InterPro" id="IPR004527">
    <property type="entry name" value="Glu-tRNA-ligase_bac/mito"/>
</dbReference>
<dbReference type="PANTHER" id="PTHR43311">
    <property type="entry name" value="GLUTAMATE--TRNA LIGASE"/>
    <property type="match status" value="1"/>
</dbReference>
<name>A0A3B1DBD9_9ZZZZ</name>
<evidence type="ECO:0000259" key="10">
    <source>
        <dbReference type="Pfam" id="PF00749"/>
    </source>
</evidence>
<dbReference type="GO" id="GO:0005829">
    <property type="term" value="C:cytosol"/>
    <property type="evidence" value="ECO:0007669"/>
    <property type="project" value="TreeGrafter"/>
</dbReference>
<dbReference type="InterPro" id="IPR000924">
    <property type="entry name" value="Glu/Gln-tRNA-synth"/>
</dbReference>
<evidence type="ECO:0000256" key="9">
    <source>
        <dbReference type="ARBA" id="ARBA00030865"/>
    </source>
</evidence>
<evidence type="ECO:0000259" key="11">
    <source>
        <dbReference type="Pfam" id="PF19269"/>
    </source>
</evidence>
<reference evidence="12" key="1">
    <citation type="submission" date="2018-06" db="EMBL/GenBank/DDBJ databases">
        <authorList>
            <person name="Zhirakovskaya E."/>
        </authorList>
    </citation>
    <scope>NUCLEOTIDE SEQUENCE</scope>
</reference>
<evidence type="ECO:0000256" key="8">
    <source>
        <dbReference type="ARBA" id="ARBA00023146"/>
    </source>
</evidence>
<evidence type="ECO:0000256" key="1">
    <source>
        <dbReference type="ARBA" id="ARBA00012835"/>
    </source>
</evidence>
<dbReference type="GO" id="GO:0006424">
    <property type="term" value="P:glutamyl-tRNA aminoacylation"/>
    <property type="evidence" value="ECO:0007669"/>
    <property type="project" value="InterPro"/>
</dbReference>
<dbReference type="NCBIfam" id="TIGR00464">
    <property type="entry name" value="gltX_bact"/>
    <property type="match status" value="1"/>
</dbReference>
<evidence type="ECO:0000256" key="2">
    <source>
        <dbReference type="ARBA" id="ARBA00022598"/>
    </source>
</evidence>
<dbReference type="EC" id="6.1.1.17" evidence="1"/>
<feature type="domain" description="Glutamyl/glutaminyl-tRNA synthetase class Ib catalytic" evidence="10">
    <location>
        <begin position="4"/>
        <end position="317"/>
    </location>
</feature>
<dbReference type="GO" id="GO:0008270">
    <property type="term" value="F:zinc ion binding"/>
    <property type="evidence" value="ECO:0007669"/>
    <property type="project" value="InterPro"/>
</dbReference>
<keyword evidence="7" id="KW-0648">Protein biosynthesis</keyword>
<dbReference type="SUPFAM" id="SSF52374">
    <property type="entry name" value="Nucleotidylyl transferase"/>
    <property type="match status" value="1"/>
</dbReference>
<keyword evidence="5" id="KW-0862">Zinc</keyword>
<dbReference type="GO" id="GO:0004818">
    <property type="term" value="F:glutamate-tRNA ligase activity"/>
    <property type="evidence" value="ECO:0007669"/>
    <property type="project" value="UniProtKB-EC"/>
</dbReference>
<dbReference type="InterPro" id="IPR033910">
    <property type="entry name" value="GluRS_core"/>
</dbReference>
<dbReference type="PANTHER" id="PTHR43311:SF1">
    <property type="entry name" value="GLUTAMYL-Q TRNA(ASP) SYNTHETASE"/>
    <property type="match status" value="1"/>
</dbReference>
<evidence type="ECO:0000256" key="5">
    <source>
        <dbReference type="ARBA" id="ARBA00022833"/>
    </source>
</evidence>
<feature type="domain" description="Aminoacyl-tRNA synthetase class I anticodon-binding" evidence="11">
    <location>
        <begin position="337"/>
        <end position="474"/>
    </location>
</feature>
<evidence type="ECO:0000256" key="7">
    <source>
        <dbReference type="ARBA" id="ARBA00022917"/>
    </source>
</evidence>
<dbReference type="SUPFAM" id="SSF48163">
    <property type="entry name" value="An anticodon-binding domain of class I aminoacyl-tRNA synthetases"/>
    <property type="match status" value="1"/>
</dbReference>
<proteinExistence type="inferred from homology"/>
<dbReference type="InterPro" id="IPR014729">
    <property type="entry name" value="Rossmann-like_a/b/a_fold"/>
</dbReference>
<keyword evidence="4" id="KW-0547">Nucleotide-binding</keyword>
<dbReference type="PROSITE" id="PS00178">
    <property type="entry name" value="AA_TRNA_LIGASE_I"/>
    <property type="match status" value="1"/>
</dbReference>
<evidence type="ECO:0000256" key="4">
    <source>
        <dbReference type="ARBA" id="ARBA00022741"/>
    </source>
</evidence>
<organism evidence="12">
    <name type="scientific">hydrothermal vent metagenome</name>
    <dbReference type="NCBI Taxonomy" id="652676"/>
    <lineage>
        <taxon>unclassified sequences</taxon>
        <taxon>metagenomes</taxon>
        <taxon>ecological metagenomes</taxon>
    </lineage>
</organism>
<dbReference type="GO" id="GO:0000049">
    <property type="term" value="F:tRNA binding"/>
    <property type="evidence" value="ECO:0007669"/>
    <property type="project" value="InterPro"/>
</dbReference>
<dbReference type="InterPro" id="IPR045462">
    <property type="entry name" value="aa-tRNA-synth_I_cd-bd"/>
</dbReference>
<dbReference type="Gene3D" id="3.40.50.620">
    <property type="entry name" value="HUPs"/>
    <property type="match status" value="1"/>
</dbReference>
<dbReference type="Gene3D" id="1.10.10.350">
    <property type="match status" value="1"/>
</dbReference>
<protein>
    <recommendedName>
        <fullName evidence="1">glutamate--tRNA ligase</fullName>
        <ecNumber evidence="1">6.1.1.17</ecNumber>
    </recommendedName>
    <alternativeName>
        <fullName evidence="9">Glutamyl-tRNA synthetase</fullName>
    </alternativeName>
</protein>
<accession>A0A3B1DBD9</accession>
<dbReference type="InterPro" id="IPR008925">
    <property type="entry name" value="aa_tRNA-synth_I_cd-bd_sf"/>
</dbReference>
<keyword evidence="2 12" id="KW-0436">Ligase</keyword>
<gene>
    <name evidence="12" type="ORF">MNBD_NITROSPINAE02-1656</name>
</gene>
<dbReference type="EMBL" id="UOGE01000114">
    <property type="protein sequence ID" value="VAX25987.1"/>
    <property type="molecule type" value="Genomic_DNA"/>
</dbReference>
<dbReference type="CDD" id="cd00808">
    <property type="entry name" value="GluRS_core"/>
    <property type="match status" value="1"/>
</dbReference>
<dbReference type="Pfam" id="PF00749">
    <property type="entry name" value="tRNA-synt_1c"/>
    <property type="match status" value="1"/>
</dbReference>
<evidence type="ECO:0000313" key="12">
    <source>
        <dbReference type="EMBL" id="VAX25987.1"/>
    </source>
</evidence>
<evidence type="ECO:0000256" key="3">
    <source>
        <dbReference type="ARBA" id="ARBA00022723"/>
    </source>
</evidence>
<dbReference type="InterPro" id="IPR020751">
    <property type="entry name" value="aa-tRNA-synth_I_codon-bd_sub2"/>
</dbReference>
<dbReference type="InterPro" id="IPR049940">
    <property type="entry name" value="GluQ/Sye"/>
</dbReference>
<dbReference type="InterPro" id="IPR020058">
    <property type="entry name" value="Glu/Gln-tRNA-synth_Ib_cat-dom"/>
</dbReference>